<accession>A0A9P0N7V8</accession>
<keyword evidence="6" id="KW-0206">Cytoskeleton</keyword>
<evidence type="ECO:0000256" key="2">
    <source>
        <dbReference type="ARBA" id="ARBA00022490"/>
    </source>
</evidence>
<evidence type="ECO:0000256" key="5">
    <source>
        <dbReference type="ARBA" id="ARBA00023054"/>
    </source>
</evidence>
<dbReference type="GO" id="GO:0060271">
    <property type="term" value="P:cilium assembly"/>
    <property type="evidence" value="ECO:0007669"/>
    <property type="project" value="TreeGrafter"/>
</dbReference>
<dbReference type="Gene3D" id="2.130.10.10">
    <property type="entry name" value="YVTN repeat-like/Quinoprotein amine dehydrogenase"/>
    <property type="match status" value="2"/>
</dbReference>
<keyword evidence="4" id="KW-0677">Repeat</keyword>
<dbReference type="EMBL" id="LR824536">
    <property type="protein sequence ID" value="CAH1644645.1"/>
    <property type="molecule type" value="Genomic_DNA"/>
</dbReference>
<keyword evidence="3" id="KW-0853">WD repeat</keyword>
<keyword evidence="12" id="KW-1185">Reference proteome</keyword>
<comment type="subcellular location">
    <subcellularLocation>
        <location evidence="1">Cytoplasm</location>
        <location evidence="1">Cytoskeleton</location>
        <location evidence="1">Cilium axoneme</location>
    </subcellularLocation>
</comment>
<dbReference type="InterPro" id="IPR015943">
    <property type="entry name" value="WD40/YVTN_repeat-like_dom_sf"/>
</dbReference>
<dbReference type="Proteomes" id="UP001153321">
    <property type="component" value="Chromosome 5"/>
</dbReference>
<evidence type="ECO:0000256" key="8">
    <source>
        <dbReference type="ARBA" id="ARBA00023605"/>
    </source>
</evidence>
<keyword evidence="2" id="KW-0963">Cytoplasm</keyword>
<organism evidence="11 12">
    <name type="scientific">Spodoptera littoralis</name>
    <name type="common">Egyptian cotton leafworm</name>
    <dbReference type="NCBI Taxonomy" id="7109"/>
    <lineage>
        <taxon>Eukaryota</taxon>
        <taxon>Metazoa</taxon>
        <taxon>Ecdysozoa</taxon>
        <taxon>Arthropoda</taxon>
        <taxon>Hexapoda</taxon>
        <taxon>Insecta</taxon>
        <taxon>Pterygota</taxon>
        <taxon>Neoptera</taxon>
        <taxon>Endopterygota</taxon>
        <taxon>Lepidoptera</taxon>
        <taxon>Glossata</taxon>
        <taxon>Ditrysia</taxon>
        <taxon>Noctuoidea</taxon>
        <taxon>Noctuidae</taxon>
        <taxon>Amphipyrinae</taxon>
        <taxon>Spodoptera</taxon>
    </lineage>
</organism>
<keyword evidence="5 10" id="KW-0175">Coiled coil</keyword>
<evidence type="ECO:0000313" key="11">
    <source>
        <dbReference type="EMBL" id="CAH1644645.1"/>
    </source>
</evidence>
<proteinExistence type="inferred from homology"/>
<feature type="coiled-coil region" evidence="10">
    <location>
        <begin position="1262"/>
        <end position="1289"/>
    </location>
</feature>
<evidence type="ECO:0000256" key="3">
    <source>
        <dbReference type="ARBA" id="ARBA00022574"/>
    </source>
</evidence>
<sequence length="1689" mass="195801">MTDEQPEDPNAYEPKVRWVNPQRLDLMTFIGKDVFVVAHDIYIILFNYKTNTEMIYVANNQEKGDGVDVLGGHRSYMFAFAEKVRYPRIFLISYPSLTTVAEIKDMDVNRYKGICMMESDLIATFTGFPNYLVTVWCWRTNQRLLSIPTGVRRRKQMFMASRTHMLLCQCWGEGVHVWEVARCYKKCFMLKRKIVAVSGWDAADQPLIAGICWSVEGQLYSIDCKANLYGLSSDGVALVKTLEWTDDKIEGNRQTNICAFLNGLLFYGPDDNLRFLRKEVEGKSWKVEWTYAPIDVVVRLVSNAFCDMVTMWTRSGFVFKITADADDKIEVNLFTVKQRNIKKVQLIAPDFKHFAMMNDNAVISIYEVNEEKLIFMKAVKALDVSFEASPIDPLLAIFGEVNGNYGIVLQAFEPETGLKKQSRMCLTHQIVSRVAFSDCGRFLVAAAMSAGHIFIFKVSTDYKLNLMRYTEFGRGLADCFLMKVGATMRCFSLVLFSEKYRIGERIICVNAETGKDNKFAGKMQGPYSKLLPLSAKDTMIAIPHLSRQMHILKLNGDFPQKLEKFQIYPTKTLKVKLVAGSNSIKGVAKKRAVSSNIVCDRNSTSDEQFSATPNRHRPYWAPSVVVCWLFEARVECDAPDARVCFWSDGEPPMLAVRRPALTVAGYRPAIPDAQCVLHDGWVAAGIRTNNYLKLIVTHRYEYGVKSAVVDANGDFFLHLAVGGTMACTFLRRRDHELGDITHNAPSDATCKTDDKANTITVIHYNDKNYLDIQEDKKVREEAMDYKRQREEVVKVFELLQSKLVDLLEENINERPLHQLSLSEFNLHQEAKKERLKAAEKEREEIRLQTEARIRAQDKVTAWIKQTCWDTIQSPRIKIFAIFSHYHVENFAMMPSHRETWAELQQIEALRSIEMENDSDLFRPWLEEIIVEPPTSTAAVVPVATSVTVSPHAESMGSMRDTRRSLESDEDDVAVDVVAEPYVLSGTNAHRFVSIPRFMIPQMEAYSFLQMNWLYHIMQASSDFLDKCGINTQNMRMWFNKQFEELMQLKKREVALVAERNDRLRFIIEELNKLSDLRGSFHHLKIEINDPQWRQEEHVEKLIKVEPEECSIEPYISPSQIVIVPPDPGPKDDFRERALIEMMDGVLEKLWHEEIKKPIPMPQCMVLDKDPENFNEEDLRQVFDYEAKVKFRNEERDKYRKMLHAEYAKLSQVLNEGIIKFNQKVRDTWLTKIKVDSVIGQENLNLMRLRRTNLDRIEMSEVIEDIRDKIALYERQLEELNAEFQAIQDQSLDCQAAYEALTAKDRQMDKTFKNHFGDLSPIIVEQAYKFFKRRPKWHQRVTMIPVVLYELAWAIASGTKPPLLHPDCFDYVKGMEQLDQISNMPTVMDEHMWTTMCKLRRAKTENEIRMRALIQEMTYVDSTISAWNKAIQARRTHLVTYQSKVAQHRETVELEARNKTVQLVLPAGQVEIITTGHMDDFEDATLIPKVDIETINNLILKVGAMKLRMMRKQMEFRKGILAKEWEHAQMKMKLRHMKQELYSYQRLRIPKELQLYLKNKELGYTDEQDYIKMEKENEASKLAVNKILNEQIHRSAEIEVKLAGIEAASEKIEKLITNLNVKVSEKKLNEDALEPIRRRRVYKKRMETLVMRSRLIRDVQANHSTIVMLQTELELLRLKTYPTLASFRTY</sequence>
<name>A0A9P0N7V8_SPOLI</name>
<evidence type="ECO:0000256" key="10">
    <source>
        <dbReference type="SAM" id="Coils"/>
    </source>
</evidence>
<dbReference type="InterPro" id="IPR036322">
    <property type="entry name" value="WD40_repeat_dom_sf"/>
</dbReference>
<evidence type="ECO:0000256" key="7">
    <source>
        <dbReference type="ARBA" id="ARBA00023273"/>
    </source>
</evidence>
<gene>
    <name evidence="11" type="ORF">SPLIT_LOCUS9998</name>
</gene>
<dbReference type="Pfam" id="PF25828">
    <property type="entry name" value="CC_Cfap43"/>
    <property type="match status" value="2"/>
</dbReference>
<protein>
    <recommendedName>
        <fullName evidence="9">Cilia- and flagella-associated protein 43</fullName>
    </recommendedName>
</protein>
<evidence type="ECO:0000256" key="9">
    <source>
        <dbReference type="ARBA" id="ARBA00023662"/>
    </source>
</evidence>
<comment type="similarity">
    <text evidence="8">Belongs to the CFAP43 family.</text>
</comment>
<reference evidence="11" key="1">
    <citation type="submission" date="2022-02" db="EMBL/GenBank/DDBJ databases">
        <authorList>
            <person name="King R."/>
        </authorList>
    </citation>
    <scope>NUCLEOTIDE SEQUENCE</scope>
</reference>
<evidence type="ECO:0000256" key="4">
    <source>
        <dbReference type="ARBA" id="ARBA00022737"/>
    </source>
</evidence>
<evidence type="ECO:0000313" key="12">
    <source>
        <dbReference type="Proteomes" id="UP001153321"/>
    </source>
</evidence>
<keyword evidence="7" id="KW-0966">Cell projection</keyword>
<dbReference type="GO" id="GO:0003341">
    <property type="term" value="P:cilium movement"/>
    <property type="evidence" value="ECO:0007669"/>
    <property type="project" value="UniProtKB-ARBA"/>
</dbReference>
<dbReference type="GO" id="GO:0005930">
    <property type="term" value="C:axoneme"/>
    <property type="evidence" value="ECO:0007669"/>
    <property type="project" value="UniProtKB-SubCell"/>
</dbReference>
<feature type="coiled-coil region" evidence="10">
    <location>
        <begin position="821"/>
        <end position="848"/>
    </location>
</feature>
<evidence type="ECO:0000256" key="6">
    <source>
        <dbReference type="ARBA" id="ARBA00023212"/>
    </source>
</evidence>
<dbReference type="PANTHER" id="PTHR14885">
    <property type="entry name" value="CILIA- AND FLAGELLA-ASSOCIATED PROTEIN 43-RELATED"/>
    <property type="match status" value="1"/>
</dbReference>
<evidence type="ECO:0000256" key="1">
    <source>
        <dbReference type="ARBA" id="ARBA00004430"/>
    </source>
</evidence>
<dbReference type="SUPFAM" id="SSF50978">
    <property type="entry name" value="WD40 repeat-like"/>
    <property type="match status" value="1"/>
</dbReference>
<dbReference type="PANTHER" id="PTHR14885:SF1">
    <property type="entry name" value="CILIA- AND FLAGELLA-ASSOCIATED PROTEIN 43"/>
    <property type="match status" value="1"/>
</dbReference>